<evidence type="ECO:0000313" key="1">
    <source>
        <dbReference type="EMBL" id="VAW40355.1"/>
    </source>
</evidence>
<dbReference type="EMBL" id="UOEY01000101">
    <property type="protein sequence ID" value="VAW40355.1"/>
    <property type="molecule type" value="Genomic_DNA"/>
</dbReference>
<proteinExistence type="predicted"/>
<evidence type="ECO:0008006" key="2">
    <source>
        <dbReference type="Google" id="ProtNLM"/>
    </source>
</evidence>
<name>A0A3B0V9R2_9ZZZZ</name>
<dbReference type="AlphaFoldDB" id="A0A3B0V9R2"/>
<sequence>MQFIQFKNAFRDFPVISLADIRGLDSNFDRRRLSEWREKGYIRKIIKGYYIFSDADIDENRLAAIANRIYRPSYISLETALSRYHLIPENVYQVTSISTRRTSFFESPVGRFSYRTVKPEFFFGYTLQPGGYKLAHVEKAILDYFYLNPDLRDEDDFTARRMDRQELQRLLNRKRLAEYLGRFDKKNLAHRVKLFLRWLDHA</sequence>
<organism evidence="1">
    <name type="scientific">hydrothermal vent metagenome</name>
    <dbReference type="NCBI Taxonomy" id="652676"/>
    <lineage>
        <taxon>unclassified sequences</taxon>
        <taxon>metagenomes</taxon>
        <taxon>ecological metagenomes</taxon>
    </lineage>
</organism>
<accession>A0A3B0V9R2</accession>
<gene>
    <name evidence="1" type="ORF">MNBD_DELTA04-869</name>
</gene>
<protein>
    <recommendedName>
        <fullName evidence="2">Transcriptional regulator, AbiEi antitoxin, Type IV TA system</fullName>
    </recommendedName>
</protein>
<reference evidence="1" key="1">
    <citation type="submission" date="2018-06" db="EMBL/GenBank/DDBJ databases">
        <authorList>
            <person name="Zhirakovskaya E."/>
        </authorList>
    </citation>
    <scope>NUCLEOTIDE SEQUENCE</scope>
</reference>